<evidence type="ECO:0000313" key="1">
    <source>
        <dbReference type="EMBL" id="GEQ06464.1"/>
    </source>
</evidence>
<dbReference type="EMBL" id="BKAX01000006">
    <property type="protein sequence ID" value="GEQ06464.1"/>
    <property type="molecule type" value="Genomic_DNA"/>
</dbReference>
<comment type="caution">
    <text evidence="1">The sequence shown here is derived from an EMBL/GenBank/DDBJ whole genome shotgun (WGS) entry which is preliminary data.</text>
</comment>
<protein>
    <submittedName>
        <fullName evidence="1">Uncharacterized protein</fullName>
    </submittedName>
</protein>
<name>A0ABQ0Y4Y7_STAGA</name>
<proteinExistence type="predicted"/>
<gene>
    <name evidence="1" type="ORF">SGA02_22920</name>
</gene>
<accession>A0ABQ0Y4Y7</accession>
<keyword evidence="2" id="KW-1185">Reference proteome</keyword>
<sequence>MNNKVICFGMSVIKLSVVYKFINNVNEKYYVKILKLNRILLLMGDLKLKL</sequence>
<organism evidence="1 2">
    <name type="scientific">Staphylococcus gallinarum</name>
    <dbReference type="NCBI Taxonomy" id="1293"/>
    <lineage>
        <taxon>Bacteria</taxon>
        <taxon>Bacillati</taxon>
        <taxon>Bacillota</taxon>
        <taxon>Bacilli</taxon>
        <taxon>Bacillales</taxon>
        <taxon>Staphylococcaceae</taxon>
        <taxon>Staphylococcus</taxon>
    </lineage>
</organism>
<dbReference type="Proteomes" id="UP000321057">
    <property type="component" value="Unassembled WGS sequence"/>
</dbReference>
<reference evidence="1 2" key="1">
    <citation type="submission" date="2019-07" db="EMBL/GenBank/DDBJ databases">
        <title>Whole genome shotgun sequence of Staphylococcus gallinarum NBRC 109767.</title>
        <authorList>
            <person name="Hosoyama A."/>
            <person name="Uohara A."/>
            <person name="Ohji S."/>
            <person name="Ichikawa N."/>
        </authorList>
    </citation>
    <scope>NUCLEOTIDE SEQUENCE [LARGE SCALE GENOMIC DNA]</scope>
    <source>
        <strain evidence="1 2">NBRC 109767</strain>
    </source>
</reference>
<evidence type="ECO:0000313" key="2">
    <source>
        <dbReference type="Proteomes" id="UP000321057"/>
    </source>
</evidence>